<dbReference type="InterPro" id="IPR050109">
    <property type="entry name" value="HTH-type_TetR-like_transc_reg"/>
</dbReference>
<evidence type="ECO:0000256" key="5">
    <source>
        <dbReference type="PROSITE-ProRule" id="PRU00335"/>
    </source>
</evidence>
<keyword evidence="3 5" id="KW-0238">DNA-binding</keyword>
<dbReference type="InterPro" id="IPR003012">
    <property type="entry name" value="Tet_transcr_reg_TetR"/>
</dbReference>
<feature type="domain" description="HTH tetR-type" evidence="6">
    <location>
        <begin position="2"/>
        <end position="62"/>
    </location>
</feature>
<dbReference type="Pfam" id="PF02909">
    <property type="entry name" value="TetR_C_1"/>
    <property type="match status" value="1"/>
</dbReference>
<comment type="caution">
    <text evidence="7">The sequence shown here is derived from an EMBL/GenBank/DDBJ whole genome shotgun (WGS) entry which is preliminary data.</text>
</comment>
<dbReference type="EMBL" id="JAANNP010000038">
    <property type="protein sequence ID" value="NHC15576.1"/>
    <property type="molecule type" value="Genomic_DNA"/>
</dbReference>
<evidence type="ECO:0000313" key="7">
    <source>
        <dbReference type="EMBL" id="NHC15576.1"/>
    </source>
</evidence>
<evidence type="ECO:0000259" key="6">
    <source>
        <dbReference type="PROSITE" id="PS50977"/>
    </source>
</evidence>
<name>A0ABX0GZN6_9ACTN</name>
<accession>A0ABX0GZN6</accession>
<dbReference type="PRINTS" id="PR00455">
    <property type="entry name" value="HTHTETR"/>
</dbReference>
<protein>
    <submittedName>
        <fullName evidence="7">TetR family transcriptional regulator</fullName>
    </submittedName>
</protein>
<dbReference type="InterPro" id="IPR004111">
    <property type="entry name" value="Repressor_TetR_C"/>
</dbReference>
<evidence type="ECO:0000256" key="3">
    <source>
        <dbReference type="ARBA" id="ARBA00023125"/>
    </source>
</evidence>
<keyword evidence="1" id="KW-0678">Repressor</keyword>
<dbReference type="InterPro" id="IPR036271">
    <property type="entry name" value="Tet_transcr_reg_TetR-rel_C_sf"/>
</dbReference>
<dbReference type="Pfam" id="PF00440">
    <property type="entry name" value="TetR_N"/>
    <property type="match status" value="1"/>
</dbReference>
<keyword evidence="2" id="KW-0805">Transcription regulation</keyword>
<dbReference type="SUPFAM" id="SSF46689">
    <property type="entry name" value="Homeodomain-like"/>
    <property type="match status" value="1"/>
</dbReference>
<dbReference type="RefSeq" id="WP_166284075.1">
    <property type="nucleotide sequence ID" value="NZ_JAANNP010000038.1"/>
</dbReference>
<organism evidence="7 8">
    <name type="scientific">Motilibacter deserti</name>
    <dbReference type="NCBI Taxonomy" id="2714956"/>
    <lineage>
        <taxon>Bacteria</taxon>
        <taxon>Bacillati</taxon>
        <taxon>Actinomycetota</taxon>
        <taxon>Actinomycetes</taxon>
        <taxon>Motilibacterales</taxon>
        <taxon>Motilibacteraceae</taxon>
        <taxon>Motilibacter</taxon>
    </lineage>
</organism>
<dbReference type="Gene3D" id="1.10.357.10">
    <property type="entry name" value="Tetracycline Repressor, domain 2"/>
    <property type="match status" value="1"/>
</dbReference>
<gene>
    <name evidence="7" type="ORF">G9H71_17485</name>
</gene>
<keyword evidence="8" id="KW-1185">Reference proteome</keyword>
<dbReference type="InterPro" id="IPR009057">
    <property type="entry name" value="Homeodomain-like_sf"/>
</dbReference>
<dbReference type="Proteomes" id="UP000800981">
    <property type="component" value="Unassembled WGS sequence"/>
</dbReference>
<reference evidence="7 8" key="1">
    <citation type="submission" date="2020-03" db="EMBL/GenBank/DDBJ databases">
        <title>Two novel Motilibacter sp.</title>
        <authorList>
            <person name="Liu S."/>
        </authorList>
    </citation>
    <scope>NUCLEOTIDE SEQUENCE [LARGE SCALE GENOMIC DNA]</scope>
    <source>
        <strain evidence="7 8">E257</strain>
    </source>
</reference>
<evidence type="ECO:0000313" key="8">
    <source>
        <dbReference type="Proteomes" id="UP000800981"/>
    </source>
</evidence>
<dbReference type="PANTHER" id="PTHR30055">
    <property type="entry name" value="HTH-TYPE TRANSCRIPTIONAL REGULATOR RUTR"/>
    <property type="match status" value="1"/>
</dbReference>
<dbReference type="SUPFAM" id="SSF48498">
    <property type="entry name" value="Tetracyclin repressor-like, C-terminal domain"/>
    <property type="match status" value="1"/>
</dbReference>
<keyword evidence="4" id="KW-0804">Transcription</keyword>
<dbReference type="PANTHER" id="PTHR30055:SF151">
    <property type="entry name" value="TRANSCRIPTIONAL REGULATORY PROTEIN"/>
    <property type="match status" value="1"/>
</dbReference>
<evidence type="ECO:0000256" key="4">
    <source>
        <dbReference type="ARBA" id="ARBA00023163"/>
    </source>
</evidence>
<dbReference type="PRINTS" id="PR00400">
    <property type="entry name" value="TETREPRESSOR"/>
</dbReference>
<sequence length="212" mass="22275">MPLSREEIVGAAVDLLDESGLDGLTLRTLASRLGVRAPTLYWHVKDKRHLLDLVAQYVIGGFRTPGREEPAPGQPVWDWLADRARDQRAALLAHRDSALVVAGNRPTADALPAIERTLGVLVAAGCTPGEAVRVLTTLGSFVIGDALETQTAQSRADAGAHPPADPTTGGYPLLTAAVADVGGDEERFEEGLGLLLGGLRARLEAREAAPPG</sequence>
<feature type="DNA-binding region" description="H-T-H motif" evidence="5">
    <location>
        <begin position="25"/>
        <end position="44"/>
    </location>
</feature>
<proteinExistence type="predicted"/>
<dbReference type="Gene3D" id="1.10.10.60">
    <property type="entry name" value="Homeodomain-like"/>
    <property type="match status" value="1"/>
</dbReference>
<dbReference type="InterPro" id="IPR001647">
    <property type="entry name" value="HTH_TetR"/>
</dbReference>
<evidence type="ECO:0000256" key="2">
    <source>
        <dbReference type="ARBA" id="ARBA00023015"/>
    </source>
</evidence>
<evidence type="ECO:0000256" key="1">
    <source>
        <dbReference type="ARBA" id="ARBA00022491"/>
    </source>
</evidence>
<dbReference type="PROSITE" id="PS50977">
    <property type="entry name" value="HTH_TETR_2"/>
    <property type="match status" value="1"/>
</dbReference>